<name>A0AAD8JHT6_9APIA</name>
<accession>A0AAD8JHT6</accession>
<protein>
    <submittedName>
        <fullName evidence="1">Uncharacterized protein</fullName>
    </submittedName>
</protein>
<dbReference type="InterPro" id="IPR032675">
    <property type="entry name" value="LRR_dom_sf"/>
</dbReference>
<organism evidence="1 2">
    <name type="scientific">Heracleum sosnowskyi</name>
    <dbReference type="NCBI Taxonomy" id="360622"/>
    <lineage>
        <taxon>Eukaryota</taxon>
        <taxon>Viridiplantae</taxon>
        <taxon>Streptophyta</taxon>
        <taxon>Embryophyta</taxon>
        <taxon>Tracheophyta</taxon>
        <taxon>Spermatophyta</taxon>
        <taxon>Magnoliopsida</taxon>
        <taxon>eudicotyledons</taxon>
        <taxon>Gunneridae</taxon>
        <taxon>Pentapetalae</taxon>
        <taxon>asterids</taxon>
        <taxon>campanulids</taxon>
        <taxon>Apiales</taxon>
        <taxon>Apiaceae</taxon>
        <taxon>Apioideae</taxon>
        <taxon>apioid superclade</taxon>
        <taxon>Tordylieae</taxon>
        <taxon>Tordyliinae</taxon>
        <taxon>Heracleum</taxon>
    </lineage>
</organism>
<dbReference type="AlphaFoldDB" id="A0AAD8JHT6"/>
<dbReference type="EMBL" id="JAUIZM010000001">
    <property type="protein sequence ID" value="KAK1403408.1"/>
    <property type="molecule type" value="Genomic_DNA"/>
</dbReference>
<reference evidence="1" key="1">
    <citation type="submission" date="2023-02" db="EMBL/GenBank/DDBJ databases">
        <title>Genome of toxic invasive species Heracleum sosnowskyi carries increased number of genes despite the absence of recent whole-genome duplications.</title>
        <authorList>
            <person name="Schelkunov M."/>
            <person name="Shtratnikova V."/>
            <person name="Makarenko M."/>
            <person name="Klepikova A."/>
            <person name="Omelchenko D."/>
            <person name="Novikova G."/>
            <person name="Obukhova E."/>
            <person name="Bogdanov V."/>
            <person name="Penin A."/>
            <person name="Logacheva M."/>
        </authorList>
    </citation>
    <scope>NUCLEOTIDE SEQUENCE</scope>
    <source>
        <strain evidence="1">Hsosn_3</strain>
        <tissue evidence="1">Leaf</tissue>
    </source>
</reference>
<reference evidence="1" key="2">
    <citation type="submission" date="2023-05" db="EMBL/GenBank/DDBJ databases">
        <authorList>
            <person name="Schelkunov M.I."/>
        </authorList>
    </citation>
    <scope>NUCLEOTIDE SEQUENCE</scope>
    <source>
        <strain evidence="1">Hsosn_3</strain>
        <tissue evidence="1">Leaf</tissue>
    </source>
</reference>
<dbReference type="Gene3D" id="3.80.10.10">
    <property type="entry name" value="Ribonuclease Inhibitor"/>
    <property type="match status" value="1"/>
</dbReference>
<dbReference type="Proteomes" id="UP001237642">
    <property type="component" value="Unassembled WGS sequence"/>
</dbReference>
<gene>
    <name evidence="1" type="ORF">POM88_003013</name>
</gene>
<keyword evidence="2" id="KW-1185">Reference proteome</keyword>
<sequence>MRWKHPTDLKVGDALTTCLDYALSHNVEHLSIDTGDLDDYPCKISFACLKTLHLRRCQNLPMMDYWTMPSLTSFYLEVVSIGNQILGFENLKELTLVENCTGRFHAETITINCLKLQSLTLNPVDRHTFIVSAPSLYYLSYCSRHVSALFARDGFPCKTQVYIDIRKNNGEFFKCYIDRPYLTLLKLVIQNFILMLKAASETPFLELSSETIEGLQMIYSQLSKYEHSSLGNLKILSLRGPGLFDMQPPRTNYVIDDIRNYVDF</sequence>
<comment type="caution">
    <text evidence="1">The sequence shown here is derived from an EMBL/GenBank/DDBJ whole genome shotgun (WGS) entry which is preliminary data.</text>
</comment>
<proteinExistence type="predicted"/>
<evidence type="ECO:0000313" key="2">
    <source>
        <dbReference type="Proteomes" id="UP001237642"/>
    </source>
</evidence>
<evidence type="ECO:0000313" key="1">
    <source>
        <dbReference type="EMBL" id="KAK1403408.1"/>
    </source>
</evidence>
<dbReference type="SUPFAM" id="SSF52058">
    <property type="entry name" value="L domain-like"/>
    <property type="match status" value="1"/>
</dbReference>